<evidence type="ECO:0000256" key="9">
    <source>
        <dbReference type="SAM" id="MobiDB-lite"/>
    </source>
</evidence>
<keyword evidence="6 8" id="KW-1133">Transmembrane helix</keyword>
<comment type="caution">
    <text evidence="8">Lacks conserved residue(s) required for the propagation of feature annotation.</text>
</comment>
<sequence length="370" mass="40713">MAAYYHLPDRPQQQHPLPYGVQPQPAYPPQHPVPYSVHPQPTYQPHHLQGGWGHDQVIQQYAHSGPPPQQSSYSEYELASIGHQASPYGTVIPESEKPEKFKPAPKYNDLGFMFAFLIQMAGFMVLSAFAVSNVIKVLTNIVHVTISGVFATHYFKPESGSSTRPSLKRACTTSFGTICFGGLIYAIIQTIKTIFDFLRGDGNYCLACLFQGCFHLVNETLEFITPLVYCEVAIYGKPFIPAAKDVFKIVKDRGLDAVLNDIIISTVWGIGAFFGAFVAAVGCQYYLMMTLGGEGASNVKAHSLEIWVVSFLVFFLGLQIIFTAGAIIHSGVATIFIALAEDPIALANNKPEFFARIQAAYPDMVQSVHH</sequence>
<feature type="transmembrane region" description="Helical" evidence="8">
    <location>
        <begin position="110"/>
        <end position="131"/>
    </location>
</feature>
<evidence type="ECO:0000256" key="3">
    <source>
        <dbReference type="ARBA" id="ARBA00007168"/>
    </source>
</evidence>
<gene>
    <name evidence="10" type="primary">PNS1_4</name>
    <name evidence="10" type="ORF">BGZ97_011366</name>
</gene>
<dbReference type="Proteomes" id="UP000823405">
    <property type="component" value="Unassembled WGS sequence"/>
</dbReference>
<evidence type="ECO:0000256" key="1">
    <source>
        <dbReference type="ARBA" id="ARBA00002957"/>
    </source>
</evidence>
<dbReference type="Pfam" id="PF04515">
    <property type="entry name" value="Choline_transpo"/>
    <property type="match status" value="1"/>
</dbReference>
<comment type="similarity">
    <text evidence="3 8">Belongs to the CTL (choline transporter-like) family.</text>
</comment>
<dbReference type="OrthoDB" id="44736at2759"/>
<dbReference type="PANTHER" id="PTHR12385">
    <property type="entry name" value="CHOLINE TRANSPORTER-LIKE (SLC FAMILY 44)"/>
    <property type="match status" value="1"/>
</dbReference>
<dbReference type="PANTHER" id="PTHR12385:SF4">
    <property type="entry name" value="PROTEIN PNS1"/>
    <property type="match status" value="1"/>
</dbReference>
<evidence type="ECO:0000256" key="6">
    <source>
        <dbReference type="ARBA" id="ARBA00022989"/>
    </source>
</evidence>
<name>A0A9P6R8C5_9FUNG</name>
<feature type="transmembrane region" description="Helical" evidence="8">
    <location>
        <begin position="137"/>
        <end position="155"/>
    </location>
</feature>
<comment type="subcellular location">
    <subcellularLocation>
        <location evidence="8">Cell membrane</location>
        <topology evidence="8">Multi-pass membrane protein</topology>
    </subcellularLocation>
    <subcellularLocation>
        <location evidence="2">Membrane</location>
        <topology evidence="2">Multi-pass membrane protein</topology>
    </subcellularLocation>
</comment>
<dbReference type="InterPro" id="IPR007603">
    <property type="entry name" value="Choline_transptr-like"/>
</dbReference>
<reference evidence="10" key="1">
    <citation type="journal article" date="2020" name="Fungal Divers.">
        <title>Resolving the Mortierellaceae phylogeny through synthesis of multi-gene phylogenetics and phylogenomics.</title>
        <authorList>
            <person name="Vandepol N."/>
            <person name="Liber J."/>
            <person name="Desiro A."/>
            <person name="Na H."/>
            <person name="Kennedy M."/>
            <person name="Barry K."/>
            <person name="Grigoriev I.V."/>
            <person name="Miller A.N."/>
            <person name="O'Donnell K."/>
            <person name="Stajich J.E."/>
            <person name="Bonito G."/>
        </authorList>
    </citation>
    <scope>NUCLEOTIDE SEQUENCE</scope>
    <source>
        <strain evidence="10">NVP60</strain>
    </source>
</reference>
<evidence type="ECO:0000256" key="5">
    <source>
        <dbReference type="ARBA" id="ARBA00022692"/>
    </source>
</evidence>
<comment type="caution">
    <text evidence="10">The sequence shown here is derived from an EMBL/GenBank/DDBJ whole genome shotgun (WGS) entry which is preliminary data.</text>
</comment>
<evidence type="ECO:0000256" key="7">
    <source>
        <dbReference type="ARBA" id="ARBA00023136"/>
    </source>
</evidence>
<evidence type="ECO:0000313" key="11">
    <source>
        <dbReference type="Proteomes" id="UP000823405"/>
    </source>
</evidence>
<dbReference type="GO" id="GO:0022857">
    <property type="term" value="F:transmembrane transporter activity"/>
    <property type="evidence" value="ECO:0007669"/>
    <property type="project" value="UniProtKB-UniRule"/>
</dbReference>
<proteinExistence type="inferred from homology"/>
<evidence type="ECO:0000256" key="8">
    <source>
        <dbReference type="RuleBase" id="RU368066"/>
    </source>
</evidence>
<dbReference type="GO" id="GO:0005886">
    <property type="term" value="C:plasma membrane"/>
    <property type="evidence" value="ECO:0007669"/>
    <property type="project" value="UniProtKB-SubCell"/>
</dbReference>
<evidence type="ECO:0000256" key="2">
    <source>
        <dbReference type="ARBA" id="ARBA00004141"/>
    </source>
</evidence>
<feature type="region of interest" description="Disordered" evidence="9">
    <location>
        <begin position="1"/>
        <end position="49"/>
    </location>
</feature>
<keyword evidence="7 8" id="KW-0472">Membrane</keyword>
<keyword evidence="5 8" id="KW-0812">Transmembrane</keyword>
<organism evidence="10 11">
    <name type="scientific">Linnemannia gamsii</name>
    <dbReference type="NCBI Taxonomy" id="64522"/>
    <lineage>
        <taxon>Eukaryota</taxon>
        <taxon>Fungi</taxon>
        <taxon>Fungi incertae sedis</taxon>
        <taxon>Mucoromycota</taxon>
        <taxon>Mortierellomycotina</taxon>
        <taxon>Mortierellomycetes</taxon>
        <taxon>Mortierellales</taxon>
        <taxon>Mortierellaceae</taxon>
        <taxon>Linnemannia</taxon>
    </lineage>
</organism>
<feature type="transmembrane region" description="Helical" evidence="8">
    <location>
        <begin position="307"/>
        <end position="340"/>
    </location>
</feature>
<protein>
    <recommendedName>
        <fullName evidence="4 8">Protein PNS1</fullName>
    </recommendedName>
</protein>
<feature type="transmembrane region" description="Helical" evidence="8">
    <location>
        <begin position="262"/>
        <end position="287"/>
    </location>
</feature>
<evidence type="ECO:0000256" key="4">
    <source>
        <dbReference type="ARBA" id="ARBA00015388"/>
    </source>
</evidence>
<keyword evidence="11" id="KW-1185">Reference proteome</keyword>
<dbReference type="EMBL" id="JAAAIN010000635">
    <property type="protein sequence ID" value="KAG0312218.1"/>
    <property type="molecule type" value="Genomic_DNA"/>
</dbReference>
<accession>A0A9P6R8C5</accession>
<dbReference type="AlphaFoldDB" id="A0A9P6R8C5"/>
<evidence type="ECO:0000313" key="10">
    <source>
        <dbReference type="EMBL" id="KAG0312218.1"/>
    </source>
</evidence>
<comment type="function">
    <text evidence="1 8">Probably involved in transport through the plasma membrane.</text>
</comment>
<feature type="transmembrane region" description="Helical" evidence="8">
    <location>
        <begin position="167"/>
        <end position="188"/>
    </location>
</feature>